<evidence type="ECO:0000256" key="1">
    <source>
        <dbReference type="ARBA" id="ARBA00010531"/>
    </source>
</evidence>
<dbReference type="Gene3D" id="3.40.50.790">
    <property type="match status" value="1"/>
</dbReference>
<keyword evidence="3 4" id="KW-0687">Ribonucleoprotein</keyword>
<dbReference type="FunFam" id="3.30.190.20:FF:000009">
    <property type="entry name" value="Ribosomal protein L10a"/>
    <property type="match status" value="1"/>
</dbReference>
<dbReference type="Gene3D" id="3.30.190.20">
    <property type="match status" value="1"/>
</dbReference>
<dbReference type="GO" id="GO:1990904">
    <property type="term" value="C:ribonucleoprotein complex"/>
    <property type="evidence" value="ECO:0007669"/>
    <property type="project" value="UniProtKB-KW"/>
</dbReference>
<dbReference type="SUPFAM" id="SSF56808">
    <property type="entry name" value="Ribosomal protein L1"/>
    <property type="match status" value="1"/>
</dbReference>
<evidence type="ECO:0000256" key="2">
    <source>
        <dbReference type="ARBA" id="ARBA00022980"/>
    </source>
</evidence>
<proteinExistence type="inferred from homology"/>
<keyword evidence="2 4" id="KW-0689">Ribosomal protein</keyword>
<evidence type="ECO:0000256" key="3">
    <source>
        <dbReference type="ARBA" id="ARBA00023274"/>
    </source>
</evidence>
<name>A0A6V1RNE7_HETAK</name>
<gene>
    <name evidence="5" type="ORF">HAKA00212_LOCUS13906</name>
    <name evidence="6" type="ORF">HAKA00212_LOCUS13907</name>
</gene>
<accession>A0A6V1RNE7</accession>
<dbReference type="PANTHER" id="PTHR23105">
    <property type="entry name" value="RIBOSOMAL PROTEIN L7AE FAMILY MEMBER"/>
    <property type="match status" value="1"/>
</dbReference>
<dbReference type="Pfam" id="PF00687">
    <property type="entry name" value="Ribosomal_L1"/>
    <property type="match status" value="1"/>
</dbReference>
<dbReference type="CDD" id="cd00403">
    <property type="entry name" value="Ribosomal_L1"/>
    <property type="match status" value="1"/>
</dbReference>
<dbReference type="FunFam" id="3.40.50.790:FF:000002">
    <property type="entry name" value="Ribosomal protein"/>
    <property type="match status" value="1"/>
</dbReference>
<dbReference type="PROSITE" id="PS01199">
    <property type="entry name" value="RIBOSOMAL_L1"/>
    <property type="match status" value="1"/>
</dbReference>
<dbReference type="InterPro" id="IPR016095">
    <property type="entry name" value="Ribosomal_uL1_3-a/b-sand"/>
</dbReference>
<organism evidence="5">
    <name type="scientific">Heterosigma akashiwo</name>
    <name type="common">Chromophytic alga</name>
    <name type="synonym">Heterosigma carterae</name>
    <dbReference type="NCBI Taxonomy" id="2829"/>
    <lineage>
        <taxon>Eukaryota</taxon>
        <taxon>Sar</taxon>
        <taxon>Stramenopiles</taxon>
        <taxon>Ochrophyta</taxon>
        <taxon>Raphidophyceae</taxon>
        <taxon>Chattonellales</taxon>
        <taxon>Chattonellaceae</taxon>
        <taxon>Heterosigma</taxon>
    </lineage>
</organism>
<dbReference type="EMBL" id="HBIU01030155">
    <property type="protein sequence ID" value="CAE0635167.1"/>
    <property type="molecule type" value="Transcribed_RNA"/>
</dbReference>
<comment type="similarity">
    <text evidence="1 4">Belongs to the universal ribosomal protein uL1 family.</text>
</comment>
<evidence type="ECO:0000256" key="4">
    <source>
        <dbReference type="RuleBase" id="RU000659"/>
    </source>
</evidence>
<dbReference type="InterPro" id="IPR028364">
    <property type="entry name" value="Ribosomal_uL1/biogenesis"/>
</dbReference>
<dbReference type="InterPro" id="IPR050257">
    <property type="entry name" value="eL8/uL1-like"/>
</dbReference>
<dbReference type="GO" id="GO:0005840">
    <property type="term" value="C:ribosome"/>
    <property type="evidence" value="ECO:0007669"/>
    <property type="project" value="UniProtKB-KW"/>
</dbReference>
<protein>
    <recommendedName>
        <fullName evidence="4">Ribosomal protein</fullName>
    </recommendedName>
</protein>
<dbReference type="GO" id="GO:0003723">
    <property type="term" value="F:RNA binding"/>
    <property type="evidence" value="ECO:0007669"/>
    <property type="project" value="InterPro"/>
</dbReference>
<evidence type="ECO:0000313" key="6">
    <source>
        <dbReference type="EMBL" id="CAE0635167.1"/>
    </source>
</evidence>
<evidence type="ECO:0000313" key="5">
    <source>
        <dbReference type="EMBL" id="CAE0635166.1"/>
    </source>
</evidence>
<dbReference type="InterPro" id="IPR023674">
    <property type="entry name" value="Ribosomal_uL1-like"/>
</dbReference>
<dbReference type="AlphaFoldDB" id="A0A6V1RNE7"/>
<dbReference type="EMBL" id="HBIU01030154">
    <property type="protein sequence ID" value="CAE0635166.1"/>
    <property type="molecule type" value="Transcribed_RNA"/>
</dbReference>
<reference evidence="5" key="1">
    <citation type="submission" date="2021-01" db="EMBL/GenBank/DDBJ databases">
        <authorList>
            <person name="Corre E."/>
            <person name="Pelletier E."/>
            <person name="Niang G."/>
            <person name="Scheremetjew M."/>
            <person name="Finn R."/>
            <person name="Kale V."/>
            <person name="Holt S."/>
            <person name="Cochrane G."/>
            <person name="Meng A."/>
            <person name="Brown T."/>
            <person name="Cohen L."/>
        </authorList>
    </citation>
    <scope>NUCLEOTIDE SEQUENCE</scope>
    <source>
        <strain evidence="5">CCMP3107</strain>
    </source>
</reference>
<sequence length="272" mass="30569">MSKLSNELLDAAVNDVLAYAKGETISKNGEELKGKKRNFVETIELQVALKNYDPQRDKRFSGTFKLPTVPRPNMTVCVLGNAVHCEQAAQIGIDAMSVEDLKKLNKNKKLIKKLAKKYMAFLASDTLIKQIPRLLGPGLNKAGKFPTLVASGEDLQEKVDTVRATIKFQMKKVMCMSVAVGNCNQAQEEISLNVQLAANFLASLLKKNWQNIKVRACAGGKVFYLRWMVCSWVWYVLKGQTNKETWLRVLLVWILKVDNYWPGIKAVCPFLS</sequence>
<dbReference type="InterPro" id="IPR023673">
    <property type="entry name" value="Ribosomal_uL1_CS"/>
</dbReference>